<evidence type="ECO:0000313" key="1">
    <source>
        <dbReference type="EMBL" id="NMW31063.1"/>
    </source>
</evidence>
<protein>
    <submittedName>
        <fullName evidence="1">Uncharacterized protein</fullName>
    </submittedName>
</protein>
<dbReference type="RefSeq" id="WP_170010235.1">
    <property type="nucleotide sequence ID" value="NZ_JABCRE010000002.1"/>
</dbReference>
<name>A0A848QK50_9SPHN</name>
<proteinExistence type="predicted"/>
<gene>
    <name evidence="1" type="ORF">HKD42_03205</name>
</gene>
<accession>A0A848QK50</accession>
<reference evidence="1 2" key="1">
    <citation type="submission" date="2020-04" db="EMBL/GenBank/DDBJ databases">
        <authorList>
            <person name="Liu A."/>
        </authorList>
    </citation>
    <scope>NUCLEOTIDE SEQUENCE [LARGE SCALE GENOMIC DNA]</scope>
    <source>
        <strain evidence="1 2">RZ02</strain>
    </source>
</reference>
<organism evidence="1 2">
    <name type="scientific">Pontixanthobacter rizhaonensis</name>
    <dbReference type="NCBI Taxonomy" id="2730337"/>
    <lineage>
        <taxon>Bacteria</taxon>
        <taxon>Pseudomonadati</taxon>
        <taxon>Pseudomonadota</taxon>
        <taxon>Alphaproteobacteria</taxon>
        <taxon>Sphingomonadales</taxon>
        <taxon>Erythrobacteraceae</taxon>
        <taxon>Pontixanthobacter</taxon>
    </lineage>
</organism>
<evidence type="ECO:0000313" key="2">
    <source>
        <dbReference type="Proteomes" id="UP000561181"/>
    </source>
</evidence>
<dbReference type="EMBL" id="JABCRE010000002">
    <property type="protein sequence ID" value="NMW31063.1"/>
    <property type="molecule type" value="Genomic_DNA"/>
</dbReference>
<dbReference type="AlphaFoldDB" id="A0A848QK50"/>
<keyword evidence="2" id="KW-1185">Reference proteome</keyword>
<dbReference type="Proteomes" id="UP000561181">
    <property type="component" value="Unassembled WGS sequence"/>
</dbReference>
<comment type="caution">
    <text evidence="1">The sequence shown here is derived from an EMBL/GenBank/DDBJ whole genome shotgun (WGS) entry which is preliminary data.</text>
</comment>
<sequence length="47" mass="5181">MWIFRFIQQPGIGGIINGWRALAAVGSEIQTQFIDKKGIFGAKMLDG</sequence>